<evidence type="ECO:0000256" key="2">
    <source>
        <dbReference type="ARBA" id="ARBA00004752"/>
    </source>
</evidence>
<keyword evidence="10 14" id="KW-0573">Peptidoglycan synthesis</keyword>
<dbReference type="GO" id="GO:0005524">
    <property type="term" value="F:ATP binding"/>
    <property type="evidence" value="ECO:0007669"/>
    <property type="project" value="UniProtKB-UniRule"/>
</dbReference>
<dbReference type="InterPro" id="IPR036615">
    <property type="entry name" value="Mur_ligase_C_dom_sf"/>
</dbReference>
<dbReference type="PROSITE" id="PS51340">
    <property type="entry name" value="MOSC"/>
    <property type="match status" value="1"/>
</dbReference>
<dbReference type="OrthoDB" id="9804126at2"/>
<dbReference type="UniPathway" id="UPA00219"/>
<keyword evidence="8 14" id="KW-0067">ATP-binding</keyword>
<evidence type="ECO:0000256" key="10">
    <source>
        <dbReference type="ARBA" id="ARBA00022984"/>
    </source>
</evidence>
<evidence type="ECO:0000256" key="5">
    <source>
        <dbReference type="ARBA" id="ARBA00022598"/>
    </source>
</evidence>
<feature type="domain" description="MOSC" evidence="15">
    <location>
        <begin position="380"/>
        <end position="445"/>
    </location>
</feature>
<dbReference type="AlphaFoldDB" id="A0A2I1JWW1"/>
<dbReference type="Pfam" id="PF08245">
    <property type="entry name" value="Mur_ligase_M"/>
    <property type="match status" value="1"/>
</dbReference>
<comment type="subcellular location">
    <subcellularLocation>
        <location evidence="1 14">Cytoplasm</location>
    </subcellularLocation>
</comment>
<comment type="function">
    <text evidence="14">Cell wall formation.</text>
</comment>
<dbReference type="SUPFAM" id="SSF53623">
    <property type="entry name" value="MurD-like peptide ligases, catalytic domain"/>
    <property type="match status" value="1"/>
</dbReference>
<dbReference type="InterPro" id="IPR050061">
    <property type="entry name" value="MurCDEF_pg_biosynth"/>
</dbReference>
<dbReference type="GO" id="GO:0071555">
    <property type="term" value="P:cell wall organization"/>
    <property type="evidence" value="ECO:0007669"/>
    <property type="project" value="UniProtKB-KW"/>
</dbReference>
<dbReference type="InterPro" id="IPR013221">
    <property type="entry name" value="Mur_ligase_cen"/>
</dbReference>
<reference evidence="16 17" key="1">
    <citation type="submission" date="2017-12" db="EMBL/GenBank/DDBJ databases">
        <title>Phylogenetic diversity of female urinary microbiome.</title>
        <authorList>
            <person name="Thomas-White K."/>
            <person name="Wolfe A.J."/>
        </authorList>
    </citation>
    <scope>NUCLEOTIDE SEQUENCE [LARGE SCALE GENOMIC DNA]</scope>
    <source>
        <strain evidence="16 17">UMB0898</strain>
    </source>
</reference>
<keyword evidence="7 14" id="KW-0547">Nucleotide-binding</keyword>
<evidence type="ECO:0000256" key="3">
    <source>
        <dbReference type="ARBA" id="ARBA00012211"/>
    </source>
</evidence>
<dbReference type="Gene3D" id="3.40.1190.10">
    <property type="entry name" value="Mur-like, catalytic domain"/>
    <property type="match status" value="1"/>
</dbReference>
<feature type="binding site" evidence="14">
    <location>
        <begin position="113"/>
        <end position="119"/>
    </location>
    <ligand>
        <name>ATP</name>
        <dbReference type="ChEBI" id="CHEBI:30616"/>
    </ligand>
</feature>
<protein>
    <recommendedName>
        <fullName evidence="3 14">UDP-N-acetylmuramate--L-alanine ligase</fullName>
        <ecNumber evidence="3 14">6.3.2.8</ecNumber>
    </recommendedName>
    <alternativeName>
        <fullName evidence="14">UDP-N-acetylmuramoyl-L-alanine synthetase</fullName>
    </alternativeName>
</protein>
<comment type="similarity">
    <text evidence="14">Belongs to the MurCDEF family.</text>
</comment>
<dbReference type="GO" id="GO:0030170">
    <property type="term" value="F:pyridoxal phosphate binding"/>
    <property type="evidence" value="ECO:0007669"/>
    <property type="project" value="InterPro"/>
</dbReference>
<dbReference type="EMBL" id="PKHE01000018">
    <property type="protein sequence ID" value="PKY87870.1"/>
    <property type="molecule type" value="Genomic_DNA"/>
</dbReference>
<dbReference type="InterPro" id="IPR005302">
    <property type="entry name" value="MoCF_Sase_C"/>
</dbReference>
<dbReference type="InterPro" id="IPR036565">
    <property type="entry name" value="Mur-like_cat_sf"/>
</dbReference>
<comment type="caution">
    <text evidence="16">The sequence shown here is derived from an EMBL/GenBank/DDBJ whole genome shotgun (WGS) entry which is preliminary data.</text>
</comment>
<evidence type="ECO:0000256" key="11">
    <source>
        <dbReference type="ARBA" id="ARBA00023306"/>
    </source>
</evidence>
<accession>A0A2I1JWW1</accession>
<gene>
    <name evidence="14" type="primary">murC</name>
    <name evidence="16" type="ORF">CYJ57_06380</name>
</gene>
<keyword evidence="5 14" id="KW-0436">Ligase</keyword>
<dbReference type="EC" id="6.3.2.8" evidence="3 14"/>
<evidence type="ECO:0000256" key="12">
    <source>
        <dbReference type="ARBA" id="ARBA00023316"/>
    </source>
</evidence>
<dbReference type="NCBIfam" id="TIGR01082">
    <property type="entry name" value="murC"/>
    <property type="match status" value="1"/>
</dbReference>
<dbReference type="Pfam" id="PF01225">
    <property type="entry name" value="Mur_ligase"/>
    <property type="match status" value="1"/>
</dbReference>
<comment type="pathway">
    <text evidence="2 14">Cell wall biogenesis; peptidoglycan biosynthesis.</text>
</comment>
<proteinExistence type="inferred from homology"/>
<dbReference type="RefSeq" id="WP_101954575.1">
    <property type="nucleotide sequence ID" value="NZ_PKHE01000018.1"/>
</dbReference>
<keyword evidence="4 14" id="KW-0963">Cytoplasm</keyword>
<keyword evidence="11 14" id="KW-0131">Cell cycle</keyword>
<dbReference type="Proteomes" id="UP000234384">
    <property type="component" value="Unassembled WGS sequence"/>
</dbReference>
<evidence type="ECO:0000256" key="13">
    <source>
        <dbReference type="ARBA" id="ARBA00047833"/>
    </source>
</evidence>
<keyword evidence="9 14" id="KW-0133">Cell shape</keyword>
<evidence type="ECO:0000313" key="16">
    <source>
        <dbReference type="EMBL" id="PKY87870.1"/>
    </source>
</evidence>
<evidence type="ECO:0000256" key="1">
    <source>
        <dbReference type="ARBA" id="ARBA00004496"/>
    </source>
</evidence>
<evidence type="ECO:0000256" key="7">
    <source>
        <dbReference type="ARBA" id="ARBA00022741"/>
    </source>
</evidence>
<dbReference type="PANTHER" id="PTHR43445:SF3">
    <property type="entry name" value="UDP-N-ACETYLMURAMATE--L-ALANINE LIGASE"/>
    <property type="match status" value="1"/>
</dbReference>
<evidence type="ECO:0000259" key="15">
    <source>
        <dbReference type="PROSITE" id="PS51340"/>
    </source>
</evidence>
<keyword evidence="6 14" id="KW-0132">Cell division</keyword>
<organism evidence="16 17">
    <name type="scientific">Falseniella ignava</name>
    <dbReference type="NCBI Taxonomy" id="137730"/>
    <lineage>
        <taxon>Bacteria</taxon>
        <taxon>Bacillati</taxon>
        <taxon>Bacillota</taxon>
        <taxon>Bacilli</taxon>
        <taxon>Lactobacillales</taxon>
        <taxon>Aerococcaceae</taxon>
        <taxon>Falseniella</taxon>
    </lineage>
</organism>
<dbReference type="SUPFAM" id="SSF53244">
    <property type="entry name" value="MurD-like peptide ligases, peptide-binding domain"/>
    <property type="match status" value="1"/>
</dbReference>
<evidence type="ECO:0000256" key="8">
    <source>
        <dbReference type="ARBA" id="ARBA00022840"/>
    </source>
</evidence>
<keyword evidence="12 14" id="KW-0961">Cell wall biogenesis/degradation</keyword>
<dbReference type="GO" id="GO:0008360">
    <property type="term" value="P:regulation of cell shape"/>
    <property type="evidence" value="ECO:0007669"/>
    <property type="project" value="UniProtKB-KW"/>
</dbReference>
<dbReference type="Gene3D" id="3.40.50.720">
    <property type="entry name" value="NAD(P)-binding Rossmann-like Domain"/>
    <property type="match status" value="1"/>
</dbReference>
<name>A0A2I1JWW1_9LACT</name>
<dbReference type="PANTHER" id="PTHR43445">
    <property type="entry name" value="UDP-N-ACETYLMURAMATE--L-ALANINE LIGASE-RELATED"/>
    <property type="match status" value="1"/>
</dbReference>
<dbReference type="GO" id="GO:0030151">
    <property type="term" value="F:molybdenum ion binding"/>
    <property type="evidence" value="ECO:0007669"/>
    <property type="project" value="InterPro"/>
</dbReference>
<evidence type="ECO:0000256" key="9">
    <source>
        <dbReference type="ARBA" id="ARBA00022960"/>
    </source>
</evidence>
<dbReference type="Pfam" id="PF02875">
    <property type="entry name" value="Mur_ligase_C"/>
    <property type="match status" value="1"/>
</dbReference>
<dbReference type="InterPro" id="IPR000713">
    <property type="entry name" value="Mur_ligase_N"/>
</dbReference>
<dbReference type="InterPro" id="IPR004101">
    <property type="entry name" value="Mur_ligase_C"/>
</dbReference>
<evidence type="ECO:0000256" key="4">
    <source>
        <dbReference type="ARBA" id="ARBA00022490"/>
    </source>
</evidence>
<dbReference type="SUPFAM" id="SSF51984">
    <property type="entry name" value="MurCD N-terminal domain"/>
    <property type="match status" value="1"/>
</dbReference>
<dbReference type="GO" id="GO:0009252">
    <property type="term" value="P:peptidoglycan biosynthetic process"/>
    <property type="evidence" value="ECO:0007669"/>
    <property type="project" value="UniProtKB-UniRule"/>
</dbReference>
<evidence type="ECO:0000313" key="17">
    <source>
        <dbReference type="Proteomes" id="UP000234384"/>
    </source>
</evidence>
<sequence length="445" mass="49950">MHLDKTKTYHFIGIKGSGMSALALILHGEGYKVQGSDVGKYFFTQQELENHEIPIFTFDADNIHSDYVVIGGNAFGEDHPEIQQAQALDCEFYRYHDFLGKMIEGYISIGITGSHGKTSTTGLLAHVLSHLAPTSYLIGDGTGSGDEEATYFVLEACEYRRHFLAYSPDYAIITNVDFDHPDYFRSIDDVFDAMTTFANQAKKAIIACGEDPLLRQIETSVPIRYYGLTEECDIQATQIERTVEGSNFDVIYYGQNMGHFSIPVYGEHNILNALAVIGVLLEEGFDSVQIQKYLANFPGVKRRFSSRQVNQLTIIDDYAHHPSEIEATIDAAKQRYPDREIVAIFQPHTFSRTTALLSEFAEALKQADVIYLVDIFTSAREQSGRVRIEDLASLIGDEVELISQDHLSPLMDYEDAVILFMGAGDIDELSKHFEQSYAQLRPNLL</sequence>
<dbReference type="GO" id="GO:0005737">
    <property type="term" value="C:cytoplasm"/>
    <property type="evidence" value="ECO:0007669"/>
    <property type="project" value="UniProtKB-SubCell"/>
</dbReference>
<dbReference type="HAMAP" id="MF_00046">
    <property type="entry name" value="MurC"/>
    <property type="match status" value="1"/>
</dbReference>
<dbReference type="InterPro" id="IPR005758">
    <property type="entry name" value="UDP-N-AcMur_Ala_ligase_MurC"/>
</dbReference>
<dbReference type="GO" id="GO:0008763">
    <property type="term" value="F:UDP-N-acetylmuramate-L-alanine ligase activity"/>
    <property type="evidence" value="ECO:0007669"/>
    <property type="project" value="UniProtKB-UniRule"/>
</dbReference>
<evidence type="ECO:0000256" key="14">
    <source>
        <dbReference type="HAMAP-Rule" id="MF_00046"/>
    </source>
</evidence>
<dbReference type="Gene3D" id="3.90.190.20">
    <property type="entry name" value="Mur ligase, C-terminal domain"/>
    <property type="match status" value="1"/>
</dbReference>
<evidence type="ECO:0000256" key="6">
    <source>
        <dbReference type="ARBA" id="ARBA00022618"/>
    </source>
</evidence>
<dbReference type="GO" id="GO:0051301">
    <property type="term" value="P:cell division"/>
    <property type="evidence" value="ECO:0007669"/>
    <property type="project" value="UniProtKB-KW"/>
</dbReference>
<comment type="catalytic activity">
    <reaction evidence="13 14">
        <text>UDP-N-acetyl-alpha-D-muramate + L-alanine + ATP = UDP-N-acetyl-alpha-D-muramoyl-L-alanine + ADP + phosphate + H(+)</text>
        <dbReference type="Rhea" id="RHEA:23372"/>
        <dbReference type="ChEBI" id="CHEBI:15378"/>
        <dbReference type="ChEBI" id="CHEBI:30616"/>
        <dbReference type="ChEBI" id="CHEBI:43474"/>
        <dbReference type="ChEBI" id="CHEBI:57972"/>
        <dbReference type="ChEBI" id="CHEBI:70757"/>
        <dbReference type="ChEBI" id="CHEBI:83898"/>
        <dbReference type="ChEBI" id="CHEBI:456216"/>
        <dbReference type="EC" id="6.3.2.8"/>
    </reaction>
</comment>